<dbReference type="EMBL" id="HG917869">
    <property type="protein sequence ID" value="CDM70182.1"/>
    <property type="molecule type" value="Genomic_DNA"/>
</dbReference>
<protein>
    <submittedName>
        <fullName evidence="2">Putative membrane protein</fullName>
    </submittedName>
</protein>
<name>W6S6Z6_9CLOT</name>
<proteinExistence type="predicted"/>
<keyword evidence="3" id="KW-1185">Reference proteome</keyword>
<evidence type="ECO:0000313" key="3">
    <source>
        <dbReference type="Proteomes" id="UP000019426"/>
    </source>
</evidence>
<dbReference type="HOGENOM" id="CLU_3116262_0_0_9"/>
<keyword evidence="1" id="KW-1133">Transmembrane helix</keyword>
<reference evidence="2 3" key="1">
    <citation type="submission" date="2013-11" db="EMBL/GenBank/DDBJ databases">
        <title>Complete genome sequence of Clostridum sp. M2/40.</title>
        <authorList>
            <person name="Wibberg D."/>
            <person name="Puehler A."/>
            <person name="Schlueter A."/>
        </authorList>
    </citation>
    <scope>NUCLEOTIDE SEQUENCE [LARGE SCALE GENOMIC DNA]</scope>
    <source>
        <strain evidence="3">M2/40</strain>
    </source>
</reference>
<dbReference type="STRING" id="1216932.CM240_3065"/>
<accession>W6S6Z6</accession>
<dbReference type="AlphaFoldDB" id="W6S6Z6"/>
<dbReference type="PATRIC" id="fig|1216932.3.peg.3031"/>
<dbReference type="KEGG" id="clt:CM240_3065"/>
<feature type="transmembrane region" description="Helical" evidence="1">
    <location>
        <begin position="30"/>
        <end position="48"/>
    </location>
</feature>
<sequence>MMIFLALFTLIIDILLIIDGSKHNIKWERNLGIILFGILIFSNILDFIGF</sequence>
<organism evidence="2 3">
    <name type="scientific">Clostridium bornimense</name>
    <dbReference type="NCBI Taxonomy" id="1216932"/>
    <lineage>
        <taxon>Bacteria</taxon>
        <taxon>Bacillati</taxon>
        <taxon>Bacillota</taxon>
        <taxon>Clostridia</taxon>
        <taxon>Eubacteriales</taxon>
        <taxon>Clostridiaceae</taxon>
        <taxon>Clostridium</taxon>
    </lineage>
</organism>
<evidence type="ECO:0000313" key="2">
    <source>
        <dbReference type="EMBL" id="CDM70182.1"/>
    </source>
</evidence>
<keyword evidence="1" id="KW-0472">Membrane</keyword>
<gene>
    <name evidence="2" type="ORF">CM240_3065</name>
</gene>
<keyword evidence="1" id="KW-0812">Transmembrane</keyword>
<evidence type="ECO:0000256" key="1">
    <source>
        <dbReference type="SAM" id="Phobius"/>
    </source>
</evidence>
<dbReference type="RefSeq" id="WP_156930620.1">
    <property type="nucleotide sequence ID" value="NZ_HG917869.1"/>
</dbReference>
<dbReference type="Proteomes" id="UP000019426">
    <property type="component" value="Chromosome M2/40_rep2"/>
</dbReference>